<dbReference type="InterPro" id="IPR017441">
    <property type="entry name" value="Protein_kinase_ATP_BS"/>
</dbReference>
<dbReference type="InterPro" id="IPR000719">
    <property type="entry name" value="Prot_kinase_dom"/>
</dbReference>
<proteinExistence type="inferred from homology"/>
<dbReference type="GO" id="GO:0000307">
    <property type="term" value="C:cyclin-dependent protein kinase holoenzyme complex"/>
    <property type="evidence" value="ECO:0007669"/>
    <property type="project" value="TreeGrafter"/>
</dbReference>
<evidence type="ECO:0000256" key="20">
    <source>
        <dbReference type="PROSITE-ProRule" id="PRU10141"/>
    </source>
</evidence>
<dbReference type="PROSITE" id="PS00108">
    <property type="entry name" value="PROTEIN_KINASE_ST"/>
    <property type="match status" value="1"/>
</dbReference>
<feature type="domain" description="Protein kinase" evidence="21">
    <location>
        <begin position="4"/>
        <end position="321"/>
    </location>
</feature>
<organism evidence="24 25">
    <name type="scientific">Lophium mytilinum</name>
    <dbReference type="NCBI Taxonomy" id="390894"/>
    <lineage>
        <taxon>Eukaryota</taxon>
        <taxon>Fungi</taxon>
        <taxon>Dikarya</taxon>
        <taxon>Ascomycota</taxon>
        <taxon>Pezizomycotina</taxon>
        <taxon>Dothideomycetes</taxon>
        <taxon>Pleosporomycetidae</taxon>
        <taxon>Mytilinidiales</taxon>
        <taxon>Mytilinidiaceae</taxon>
        <taxon>Lophium</taxon>
    </lineage>
</organism>
<dbReference type="AlphaFoldDB" id="A0A6A6QRT6"/>
<feature type="binding site" evidence="20">
    <location>
        <position position="35"/>
    </location>
    <ligand>
        <name>ATP</name>
        <dbReference type="ChEBI" id="CHEBI:30616"/>
    </ligand>
</feature>
<evidence type="ECO:0000256" key="12">
    <source>
        <dbReference type="ARBA" id="ARBA00023277"/>
    </source>
</evidence>
<dbReference type="GO" id="GO:0000082">
    <property type="term" value="P:G1/S transition of mitotic cell cycle"/>
    <property type="evidence" value="ECO:0007669"/>
    <property type="project" value="TreeGrafter"/>
</dbReference>
<evidence type="ECO:0000256" key="5">
    <source>
        <dbReference type="ARBA" id="ARBA00022553"/>
    </source>
</evidence>
<dbReference type="SUPFAM" id="SSF46934">
    <property type="entry name" value="UBA-like"/>
    <property type="match status" value="1"/>
</dbReference>
<evidence type="ECO:0000256" key="4">
    <source>
        <dbReference type="ARBA" id="ARBA00022527"/>
    </source>
</evidence>
<keyword evidence="7 20" id="KW-0547">Nucleotide-binding</keyword>
<dbReference type="Gene3D" id="3.30.200.20">
    <property type="entry name" value="Phosphorylase Kinase, domain 1"/>
    <property type="match status" value="1"/>
</dbReference>
<keyword evidence="10 20" id="KW-0067">ATP-binding</keyword>
<evidence type="ECO:0000256" key="14">
    <source>
        <dbReference type="ARBA" id="ARBA00023326"/>
    </source>
</evidence>
<dbReference type="EC" id="2.7.11.22" evidence="3"/>
<evidence type="ECO:0000256" key="18">
    <source>
        <dbReference type="ARBA" id="ARBA00054104"/>
    </source>
</evidence>
<evidence type="ECO:0000256" key="3">
    <source>
        <dbReference type="ARBA" id="ARBA00012425"/>
    </source>
</evidence>
<keyword evidence="6" id="KW-0808">Transferase</keyword>
<evidence type="ECO:0000259" key="23">
    <source>
        <dbReference type="PROSITE" id="PS51910"/>
    </source>
</evidence>
<dbReference type="PANTHER" id="PTHR24056:SF254">
    <property type="entry name" value="CYCLIN-DEPENDENT KINASE 2"/>
    <property type="match status" value="1"/>
</dbReference>
<dbReference type="GO" id="GO:0005634">
    <property type="term" value="C:nucleus"/>
    <property type="evidence" value="ECO:0007669"/>
    <property type="project" value="TreeGrafter"/>
</dbReference>
<dbReference type="InterPro" id="IPR015940">
    <property type="entry name" value="UBA"/>
</dbReference>
<reference evidence="24" key="1">
    <citation type="journal article" date="2020" name="Stud. Mycol.">
        <title>101 Dothideomycetes genomes: a test case for predicting lifestyles and emergence of pathogens.</title>
        <authorList>
            <person name="Haridas S."/>
            <person name="Albert R."/>
            <person name="Binder M."/>
            <person name="Bloem J."/>
            <person name="Labutti K."/>
            <person name="Salamov A."/>
            <person name="Andreopoulos B."/>
            <person name="Baker S."/>
            <person name="Barry K."/>
            <person name="Bills G."/>
            <person name="Bluhm B."/>
            <person name="Cannon C."/>
            <person name="Castanera R."/>
            <person name="Culley D."/>
            <person name="Daum C."/>
            <person name="Ezra D."/>
            <person name="Gonzalez J."/>
            <person name="Henrissat B."/>
            <person name="Kuo A."/>
            <person name="Liang C."/>
            <person name="Lipzen A."/>
            <person name="Lutzoni F."/>
            <person name="Magnuson J."/>
            <person name="Mondo S."/>
            <person name="Nolan M."/>
            <person name="Ohm R."/>
            <person name="Pangilinan J."/>
            <person name="Park H.-J."/>
            <person name="Ramirez L."/>
            <person name="Alfaro M."/>
            <person name="Sun H."/>
            <person name="Tritt A."/>
            <person name="Yoshinaga Y."/>
            <person name="Zwiers L.-H."/>
            <person name="Turgeon B."/>
            <person name="Goodwin S."/>
            <person name="Spatafora J."/>
            <person name="Crous P."/>
            <person name="Grigoriev I."/>
        </authorList>
    </citation>
    <scope>NUCLEOTIDE SEQUENCE</scope>
    <source>
        <strain evidence="24">CBS 269.34</strain>
    </source>
</reference>
<evidence type="ECO:0000256" key="13">
    <source>
        <dbReference type="ARBA" id="ARBA00023295"/>
    </source>
</evidence>
<keyword evidence="13" id="KW-0326">Glycosidase</keyword>
<dbReference type="Gene3D" id="1.10.510.10">
    <property type="entry name" value="Transferase(Phosphotransferase) domain 1"/>
    <property type="match status" value="1"/>
</dbReference>
<dbReference type="GO" id="GO:0000272">
    <property type="term" value="P:polysaccharide catabolic process"/>
    <property type="evidence" value="ECO:0007669"/>
    <property type="project" value="UniProtKB-KW"/>
</dbReference>
<accession>A0A6A6QRT6</accession>
<dbReference type="Gene3D" id="3.20.20.80">
    <property type="entry name" value="Glycosidases"/>
    <property type="match status" value="1"/>
</dbReference>
<dbReference type="PROSITE" id="PS50011">
    <property type="entry name" value="PROTEIN_KINASE_DOM"/>
    <property type="match status" value="1"/>
</dbReference>
<dbReference type="EMBL" id="MU004190">
    <property type="protein sequence ID" value="KAF2494720.1"/>
    <property type="molecule type" value="Genomic_DNA"/>
</dbReference>
<feature type="domain" description="GH18" evidence="23">
    <location>
        <begin position="368"/>
        <end position="672"/>
    </location>
</feature>
<dbReference type="GO" id="GO:0005524">
    <property type="term" value="F:ATP binding"/>
    <property type="evidence" value="ECO:0007669"/>
    <property type="project" value="UniProtKB-UniRule"/>
</dbReference>
<dbReference type="GO" id="GO:0005737">
    <property type="term" value="C:cytoplasm"/>
    <property type="evidence" value="ECO:0007669"/>
    <property type="project" value="TreeGrafter"/>
</dbReference>
<keyword evidence="12" id="KW-0119">Carbohydrate metabolism</keyword>
<evidence type="ECO:0000256" key="17">
    <source>
        <dbReference type="ARBA" id="ARBA00048367"/>
    </source>
</evidence>
<comment type="catalytic activity">
    <reaction evidence="16">
        <text>L-threonyl-[protein] + ATP = O-phospho-L-threonyl-[protein] + ADP + H(+)</text>
        <dbReference type="Rhea" id="RHEA:46608"/>
        <dbReference type="Rhea" id="RHEA-COMP:11060"/>
        <dbReference type="Rhea" id="RHEA-COMP:11605"/>
        <dbReference type="ChEBI" id="CHEBI:15378"/>
        <dbReference type="ChEBI" id="CHEBI:30013"/>
        <dbReference type="ChEBI" id="CHEBI:30616"/>
        <dbReference type="ChEBI" id="CHEBI:61977"/>
        <dbReference type="ChEBI" id="CHEBI:456216"/>
        <dbReference type="EC" id="2.7.11.22"/>
    </reaction>
</comment>
<keyword evidence="9" id="KW-0378">Hydrolase</keyword>
<evidence type="ECO:0000313" key="24">
    <source>
        <dbReference type="EMBL" id="KAF2494720.1"/>
    </source>
</evidence>
<dbReference type="SMART" id="SM00220">
    <property type="entry name" value="S_TKc"/>
    <property type="match status" value="1"/>
</dbReference>
<dbReference type="PROSITE" id="PS50030">
    <property type="entry name" value="UBA"/>
    <property type="match status" value="1"/>
</dbReference>
<gene>
    <name evidence="24" type="ORF">BU16DRAFT_462741</name>
</gene>
<dbReference type="GO" id="GO:0008843">
    <property type="term" value="F:endochitinase activity"/>
    <property type="evidence" value="ECO:0007669"/>
    <property type="project" value="UniProtKB-EC"/>
</dbReference>
<dbReference type="FunFam" id="3.30.200.20:FF:000027">
    <property type="entry name" value="Putative Cyclin-dependent kinase 1"/>
    <property type="match status" value="1"/>
</dbReference>
<dbReference type="SUPFAM" id="SSF56112">
    <property type="entry name" value="Protein kinase-like (PK-like)"/>
    <property type="match status" value="1"/>
</dbReference>
<keyword evidence="5" id="KW-0597">Phosphoprotein</keyword>
<dbReference type="InterPro" id="IPR017853">
    <property type="entry name" value="GH"/>
</dbReference>
<evidence type="ECO:0000256" key="11">
    <source>
        <dbReference type="ARBA" id="ARBA00023024"/>
    </source>
</evidence>
<dbReference type="GO" id="GO:0010389">
    <property type="term" value="P:regulation of G2/M transition of mitotic cell cycle"/>
    <property type="evidence" value="ECO:0007669"/>
    <property type="project" value="TreeGrafter"/>
</dbReference>
<dbReference type="PROSITE" id="PS51910">
    <property type="entry name" value="GH18_2"/>
    <property type="match status" value="1"/>
</dbReference>
<dbReference type="SMART" id="SM00165">
    <property type="entry name" value="UBA"/>
    <property type="match status" value="1"/>
</dbReference>
<dbReference type="OrthoDB" id="1732493at2759"/>
<evidence type="ECO:0000259" key="22">
    <source>
        <dbReference type="PROSITE" id="PS50030"/>
    </source>
</evidence>
<feature type="domain" description="UBA" evidence="22">
    <location>
        <begin position="714"/>
        <end position="754"/>
    </location>
</feature>
<evidence type="ECO:0000256" key="8">
    <source>
        <dbReference type="ARBA" id="ARBA00022777"/>
    </source>
</evidence>
<keyword evidence="8 24" id="KW-0418">Kinase</keyword>
<evidence type="ECO:0000259" key="21">
    <source>
        <dbReference type="PROSITE" id="PS50011"/>
    </source>
</evidence>
<dbReference type="GO" id="GO:0006032">
    <property type="term" value="P:chitin catabolic process"/>
    <property type="evidence" value="ECO:0007669"/>
    <property type="project" value="UniProtKB-KW"/>
</dbReference>
<dbReference type="SUPFAM" id="SSF51445">
    <property type="entry name" value="(Trans)glycosidases"/>
    <property type="match status" value="1"/>
</dbReference>
<evidence type="ECO:0000256" key="15">
    <source>
        <dbReference type="ARBA" id="ARBA00039266"/>
    </source>
</evidence>
<dbReference type="PROSITE" id="PS00107">
    <property type="entry name" value="PROTEIN_KINASE_ATP"/>
    <property type="match status" value="1"/>
</dbReference>
<keyword evidence="25" id="KW-1185">Reference proteome</keyword>
<comment type="function">
    <text evidence="18">Plays a key role in the control of the eukaryotic cell cycle. Required for entry into S-phase and mitosis. Acts as a component of the kinase complex that phosphorylates the repetitive C-terminus of RNA polymerase II. May function in concert with npp-16 to arrest prophase blastomeres in response to anoxia.</text>
</comment>
<dbReference type="FunFam" id="1.10.510.10:FF:000706">
    <property type="entry name" value="Cyclin-dependent kinase 1"/>
    <property type="match status" value="1"/>
</dbReference>
<keyword evidence="4" id="KW-0723">Serine/threonine-protein kinase</keyword>
<evidence type="ECO:0000256" key="7">
    <source>
        <dbReference type="ARBA" id="ARBA00022741"/>
    </source>
</evidence>
<evidence type="ECO:0000256" key="19">
    <source>
        <dbReference type="ARBA" id="ARBA00065691"/>
    </source>
</evidence>
<evidence type="ECO:0000256" key="9">
    <source>
        <dbReference type="ARBA" id="ARBA00022801"/>
    </source>
</evidence>
<keyword evidence="11" id="KW-0146">Chitin degradation</keyword>
<dbReference type="Pfam" id="PF00627">
    <property type="entry name" value="UBA"/>
    <property type="match status" value="1"/>
</dbReference>
<evidence type="ECO:0000256" key="1">
    <source>
        <dbReference type="ARBA" id="ARBA00000822"/>
    </source>
</evidence>
<dbReference type="GO" id="GO:0004693">
    <property type="term" value="F:cyclin-dependent protein serine/threonine kinase activity"/>
    <property type="evidence" value="ECO:0007669"/>
    <property type="project" value="UniProtKB-EC"/>
</dbReference>
<dbReference type="GO" id="GO:0030332">
    <property type="term" value="F:cyclin binding"/>
    <property type="evidence" value="ECO:0007669"/>
    <property type="project" value="TreeGrafter"/>
</dbReference>
<evidence type="ECO:0000313" key="25">
    <source>
        <dbReference type="Proteomes" id="UP000799750"/>
    </source>
</evidence>
<dbReference type="Pfam" id="PF00069">
    <property type="entry name" value="Pkinase"/>
    <property type="match status" value="1"/>
</dbReference>
<evidence type="ECO:0000256" key="16">
    <source>
        <dbReference type="ARBA" id="ARBA00047811"/>
    </source>
</evidence>
<name>A0A6A6QRT6_9PEZI</name>
<dbReference type="InterPro" id="IPR009060">
    <property type="entry name" value="UBA-like_sf"/>
</dbReference>
<keyword evidence="14" id="KW-0624">Polysaccharide degradation</keyword>
<comment type="subunit">
    <text evidence="19">Forms a stable but non-covalent complex with a regulatory subunit and with a cyclin. Interacts with cks-1.</text>
</comment>
<comment type="catalytic activity">
    <reaction evidence="17">
        <text>L-seryl-[protein] + ATP = O-phospho-L-seryl-[protein] + ADP + H(+)</text>
        <dbReference type="Rhea" id="RHEA:17989"/>
        <dbReference type="Rhea" id="RHEA-COMP:9863"/>
        <dbReference type="Rhea" id="RHEA-COMP:11604"/>
        <dbReference type="ChEBI" id="CHEBI:15378"/>
        <dbReference type="ChEBI" id="CHEBI:29999"/>
        <dbReference type="ChEBI" id="CHEBI:30616"/>
        <dbReference type="ChEBI" id="CHEBI:83421"/>
        <dbReference type="ChEBI" id="CHEBI:456216"/>
        <dbReference type="EC" id="2.7.11.22"/>
    </reaction>
</comment>
<protein>
    <recommendedName>
        <fullName evidence="15">Cyclin-dependent kinase 1</fullName>
        <ecNumber evidence="3">2.7.11.22</ecNumber>
    </recommendedName>
</protein>
<dbReference type="InterPro" id="IPR008271">
    <property type="entry name" value="Ser/Thr_kinase_AS"/>
</dbReference>
<dbReference type="PROSITE" id="PS01095">
    <property type="entry name" value="GH18_1"/>
    <property type="match status" value="1"/>
</dbReference>
<comment type="similarity">
    <text evidence="2">Belongs to the protein kinase superfamily. CMGC Ser/Thr protein kinase family. CDC2/CDKX subfamily.</text>
</comment>
<dbReference type="GO" id="GO:0007165">
    <property type="term" value="P:signal transduction"/>
    <property type="evidence" value="ECO:0007669"/>
    <property type="project" value="TreeGrafter"/>
</dbReference>
<evidence type="ECO:0000256" key="10">
    <source>
        <dbReference type="ARBA" id="ARBA00022840"/>
    </source>
</evidence>
<dbReference type="InterPro" id="IPR001579">
    <property type="entry name" value="Glyco_hydro_18_chit_AS"/>
</dbReference>
<dbReference type="InterPro" id="IPR050108">
    <property type="entry name" value="CDK"/>
</dbReference>
<dbReference type="CDD" id="cd14309">
    <property type="entry name" value="UBA_scDdi1_like"/>
    <property type="match status" value="1"/>
</dbReference>
<evidence type="ECO:0000256" key="2">
    <source>
        <dbReference type="ARBA" id="ARBA00006485"/>
    </source>
</evidence>
<evidence type="ECO:0000256" key="6">
    <source>
        <dbReference type="ARBA" id="ARBA00022679"/>
    </source>
</evidence>
<dbReference type="InterPro" id="IPR001223">
    <property type="entry name" value="Glyco_hydro18_cat"/>
</dbReference>
<dbReference type="PANTHER" id="PTHR24056">
    <property type="entry name" value="CELL DIVISION PROTEIN KINASE"/>
    <property type="match status" value="1"/>
</dbReference>
<sequence length="754" mass="81878">MENYQKMEKVGEGTYGVVYKAIDLTHKDRRIVALKKIRLEAEDEGVPSTAIREISLLKEMNNVNIVRLFNIVHADGHKLYLVFEFLDLDLKKYMEALPVNQGGRGKALPDGTGAALQTLGLGPDMVKKFMGQLVEGIRYCHAHRVLHRDLKPQNLLIDKDGNLKLADFGLARAFGVPLRTYTHEVVTLWYRAPEILLGGRQYSTGVDMWSVGCIFAEMCTRKPLFPGDSEIDEIFKIFRVLGTPTEAEWPGVTSFPDFKASFPKWPRTDIATVVTTLDDAGLDLLDALLVYDPAGRISAKQASCGFAVSIMPQCMMAHTWDGSEAGTGRFGFCGVVSRTLYFLHSQLTRRITTTMPPTQTLLPHHMGPRLVLYAQTHHDGSGNPISLLPLITQNTGVTHVIVAAIHLNEGPGNITLNDNPPSADKFKTLWSEVKWLQGTGVKVLGMLGGAARGSFERLSGGDESFESYYRPLHDIICVHALDGLDLDVEEQISLATAQRLIHRLRTDFGPEFLITLAPVATALLPDPAHAHLHPRPILSPNPTPNPLHPTLPHLSGFSYPALENSPAGQEVSWYNTQFYCGWGDAGSTQWYDAIVAAGWHPRKVVVGVVTNPGNGAGYVGLAKLREVLGLLRARYKDRGEGFGGVMGWEYFNAGGGEDKAHLQAISNGADGQAGWVGGLGTVLRTPDPPASTAPGLSGANLGQIIASLPTPPVSWPAESIESLTVIGFSRQEAVAALNATDGNVEIAAGLLFES</sequence>
<dbReference type="CDD" id="cd07835">
    <property type="entry name" value="STKc_CDK1_CdkB_like"/>
    <property type="match status" value="1"/>
</dbReference>
<dbReference type="Gene3D" id="1.10.8.10">
    <property type="entry name" value="DNA helicase RuvA subunit, C-terminal domain"/>
    <property type="match status" value="1"/>
</dbReference>
<dbReference type="InterPro" id="IPR011009">
    <property type="entry name" value="Kinase-like_dom_sf"/>
</dbReference>
<dbReference type="GO" id="GO:0010468">
    <property type="term" value="P:regulation of gene expression"/>
    <property type="evidence" value="ECO:0007669"/>
    <property type="project" value="TreeGrafter"/>
</dbReference>
<comment type="catalytic activity">
    <reaction evidence="1">
        <text>Random endo-hydrolysis of N-acetyl-beta-D-glucosaminide (1-&gt;4)-beta-linkages in chitin and chitodextrins.</text>
        <dbReference type="EC" id="3.2.1.14"/>
    </reaction>
</comment>
<dbReference type="Proteomes" id="UP000799750">
    <property type="component" value="Unassembled WGS sequence"/>
</dbReference>